<evidence type="ECO:0000313" key="3">
    <source>
        <dbReference type="Proteomes" id="UP000433737"/>
    </source>
</evidence>
<proteinExistence type="predicted"/>
<evidence type="ECO:0000256" key="1">
    <source>
        <dbReference type="SAM" id="MobiDB-lite"/>
    </source>
</evidence>
<accession>A0AAX3JDN4</accession>
<dbReference type="AlphaFoldDB" id="A0AAX3JDN4"/>
<name>A0AAX3JDN4_9GAMM</name>
<evidence type="ECO:0000313" key="2">
    <source>
        <dbReference type="EMBL" id="VXC70032.1"/>
    </source>
</evidence>
<feature type="region of interest" description="Disordered" evidence="1">
    <location>
        <begin position="1"/>
        <end position="30"/>
    </location>
</feature>
<gene>
    <name evidence="2" type="ORF">PANT111_90253</name>
</gene>
<feature type="compositionally biased region" description="Basic and acidic residues" evidence="1">
    <location>
        <begin position="1"/>
        <end position="13"/>
    </location>
</feature>
<sequence length="67" mass="7276">MPEEQSVRARDGAADPQGCGNPLRSGMPFLALHPPPTATVLIPHQQKCPLSCFLKRYISPAGKERHA</sequence>
<dbReference type="EMBL" id="CABWMH010000056">
    <property type="protein sequence ID" value="VXC70032.1"/>
    <property type="molecule type" value="Genomic_DNA"/>
</dbReference>
<comment type="caution">
    <text evidence="2">The sequence shown here is derived from an EMBL/GenBank/DDBJ whole genome shotgun (WGS) entry which is preliminary data.</text>
</comment>
<dbReference type="Proteomes" id="UP000433737">
    <property type="component" value="Unassembled WGS sequence"/>
</dbReference>
<reference evidence="2 3" key="1">
    <citation type="submission" date="2019-10" db="EMBL/GenBank/DDBJ databases">
        <authorList>
            <person name="Karimi E."/>
        </authorList>
    </citation>
    <scope>NUCLEOTIDE SEQUENCE [LARGE SCALE GENOMIC DNA]</scope>
    <source>
        <strain evidence="2">Pantoea sp. 111</strain>
    </source>
</reference>
<protein>
    <submittedName>
        <fullName evidence="2">Uncharacterized protein</fullName>
    </submittedName>
</protein>
<organism evidence="2 3">
    <name type="scientific">Pantoea brenneri</name>
    <dbReference type="NCBI Taxonomy" id="472694"/>
    <lineage>
        <taxon>Bacteria</taxon>
        <taxon>Pseudomonadati</taxon>
        <taxon>Pseudomonadota</taxon>
        <taxon>Gammaproteobacteria</taxon>
        <taxon>Enterobacterales</taxon>
        <taxon>Erwiniaceae</taxon>
        <taxon>Pantoea</taxon>
    </lineage>
</organism>